<evidence type="ECO:0000313" key="2">
    <source>
        <dbReference type="EMBL" id="KAK9931223.1"/>
    </source>
</evidence>
<evidence type="ECO:0000313" key="3">
    <source>
        <dbReference type="Proteomes" id="UP001457282"/>
    </source>
</evidence>
<sequence>MVRTLVRTLAMVAATTTAATARYPTVSSLNPKRLLCTSKITQLPSVPSLILGRRSLAPLSHAVRPGFTIFFYHGLQVAFVDPISTKSTPNTLDLSTPPVFSDSARHAAEFCPEIMTGANKLPDWSSRRTQA</sequence>
<organism evidence="2 3">
    <name type="scientific">Rubus argutus</name>
    <name type="common">Southern blackberry</name>
    <dbReference type="NCBI Taxonomy" id="59490"/>
    <lineage>
        <taxon>Eukaryota</taxon>
        <taxon>Viridiplantae</taxon>
        <taxon>Streptophyta</taxon>
        <taxon>Embryophyta</taxon>
        <taxon>Tracheophyta</taxon>
        <taxon>Spermatophyta</taxon>
        <taxon>Magnoliopsida</taxon>
        <taxon>eudicotyledons</taxon>
        <taxon>Gunneridae</taxon>
        <taxon>Pentapetalae</taxon>
        <taxon>rosids</taxon>
        <taxon>fabids</taxon>
        <taxon>Rosales</taxon>
        <taxon>Rosaceae</taxon>
        <taxon>Rosoideae</taxon>
        <taxon>Rosoideae incertae sedis</taxon>
        <taxon>Rubus</taxon>
    </lineage>
</organism>
<comment type="caution">
    <text evidence="2">The sequence shown here is derived from an EMBL/GenBank/DDBJ whole genome shotgun (WGS) entry which is preliminary data.</text>
</comment>
<evidence type="ECO:0000256" key="1">
    <source>
        <dbReference type="SAM" id="SignalP"/>
    </source>
</evidence>
<protein>
    <recommendedName>
        <fullName evidence="4">Secreted protein</fullName>
    </recommendedName>
</protein>
<name>A0AAW1X2X9_RUBAR</name>
<reference evidence="2 3" key="1">
    <citation type="journal article" date="2023" name="G3 (Bethesda)">
        <title>A chromosome-length genome assembly and annotation of blackberry (Rubus argutus, cv. 'Hillquist').</title>
        <authorList>
            <person name="Bruna T."/>
            <person name="Aryal R."/>
            <person name="Dudchenko O."/>
            <person name="Sargent D.J."/>
            <person name="Mead D."/>
            <person name="Buti M."/>
            <person name="Cavallini A."/>
            <person name="Hytonen T."/>
            <person name="Andres J."/>
            <person name="Pham M."/>
            <person name="Weisz D."/>
            <person name="Mascagni F."/>
            <person name="Usai G."/>
            <person name="Natali L."/>
            <person name="Bassil N."/>
            <person name="Fernandez G.E."/>
            <person name="Lomsadze A."/>
            <person name="Armour M."/>
            <person name="Olukolu B."/>
            <person name="Poorten T."/>
            <person name="Britton C."/>
            <person name="Davik J."/>
            <person name="Ashrafi H."/>
            <person name="Aiden E.L."/>
            <person name="Borodovsky M."/>
            <person name="Worthington M."/>
        </authorList>
    </citation>
    <scope>NUCLEOTIDE SEQUENCE [LARGE SCALE GENOMIC DNA]</scope>
    <source>
        <strain evidence="2">PI 553951</strain>
    </source>
</reference>
<dbReference type="AlphaFoldDB" id="A0AAW1X2X9"/>
<feature type="signal peptide" evidence="1">
    <location>
        <begin position="1"/>
        <end position="21"/>
    </location>
</feature>
<evidence type="ECO:0008006" key="4">
    <source>
        <dbReference type="Google" id="ProtNLM"/>
    </source>
</evidence>
<keyword evidence="1" id="KW-0732">Signal</keyword>
<gene>
    <name evidence="2" type="ORF">M0R45_018509</name>
</gene>
<dbReference type="EMBL" id="JBEDUW010000004">
    <property type="protein sequence ID" value="KAK9931223.1"/>
    <property type="molecule type" value="Genomic_DNA"/>
</dbReference>
<proteinExistence type="predicted"/>
<accession>A0AAW1X2X9</accession>
<feature type="chain" id="PRO_5043475232" description="Secreted protein" evidence="1">
    <location>
        <begin position="22"/>
        <end position="131"/>
    </location>
</feature>
<keyword evidence="3" id="KW-1185">Reference proteome</keyword>
<dbReference type="Proteomes" id="UP001457282">
    <property type="component" value="Unassembled WGS sequence"/>
</dbReference>